<gene>
    <name evidence="13" type="ORF">INT44_001559</name>
</gene>
<feature type="transmembrane region" description="Helical" evidence="11">
    <location>
        <begin position="105"/>
        <end position="132"/>
    </location>
</feature>
<keyword evidence="7 11" id="KW-1133">Transmembrane helix</keyword>
<reference evidence="13" key="1">
    <citation type="submission" date="2020-12" db="EMBL/GenBank/DDBJ databases">
        <title>Metabolic potential, ecology and presence of endohyphal bacteria is reflected in genomic diversity of Mucoromycotina.</title>
        <authorList>
            <person name="Muszewska A."/>
            <person name="Okrasinska A."/>
            <person name="Steczkiewicz K."/>
            <person name="Drgas O."/>
            <person name="Orlowska M."/>
            <person name="Perlinska-Lenart U."/>
            <person name="Aleksandrzak-Piekarczyk T."/>
            <person name="Szatraj K."/>
            <person name="Zielenkiewicz U."/>
            <person name="Pilsyk S."/>
            <person name="Malc E."/>
            <person name="Mieczkowski P."/>
            <person name="Kruszewska J.S."/>
            <person name="Biernat P."/>
            <person name="Pawlowska J."/>
        </authorList>
    </citation>
    <scope>NUCLEOTIDE SEQUENCE</scope>
    <source>
        <strain evidence="13">WA0000051536</strain>
    </source>
</reference>
<dbReference type="GO" id="GO:0005789">
    <property type="term" value="C:endoplasmic reticulum membrane"/>
    <property type="evidence" value="ECO:0007669"/>
    <property type="project" value="UniProtKB-SubCell"/>
</dbReference>
<dbReference type="InterPro" id="IPR039731">
    <property type="entry name" value="Rce1"/>
</dbReference>
<comment type="caution">
    <text evidence="13">The sequence shown here is derived from an EMBL/GenBank/DDBJ whole genome shotgun (WGS) entry which is preliminary data.</text>
</comment>
<feature type="transmembrane region" description="Helical" evidence="11">
    <location>
        <begin position="56"/>
        <end position="77"/>
    </location>
</feature>
<evidence type="ECO:0000259" key="12">
    <source>
        <dbReference type="Pfam" id="PF02517"/>
    </source>
</evidence>
<evidence type="ECO:0000256" key="7">
    <source>
        <dbReference type="ARBA" id="ARBA00022989"/>
    </source>
</evidence>
<evidence type="ECO:0000313" key="13">
    <source>
        <dbReference type="EMBL" id="KAG2178407.1"/>
    </source>
</evidence>
<comment type="catalytic activity">
    <reaction evidence="9">
        <text>Hydrolyzes the peptide bond -P2-(S-farnesyl or geranylgeranyl)C-P1'-P2'-P3'-COOH where P1' and P2' are amino acids with aliphatic sidechains and P3' is any C-terminal residue.</text>
        <dbReference type="EC" id="3.4.26.1"/>
    </reaction>
</comment>
<dbReference type="PANTHER" id="PTHR13046">
    <property type="entry name" value="PROTEASE U48 CAAX PRENYL PROTEASE RCE1"/>
    <property type="match status" value="1"/>
</dbReference>
<evidence type="ECO:0000256" key="4">
    <source>
        <dbReference type="ARBA" id="ARBA00022692"/>
    </source>
</evidence>
<organism evidence="13 14">
    <name type="scientific">Umbelopsis vinacea</name>
    <dbReference type="NCBI Taxonomy" id="44442"/>
    <lineage>
        <taxon>Eukaryota</taxon>
        <taxon>Fungi</taxon>
        <taxon>Fungi incertae sedis</taxon>
        <taxon>Mucoromycota</taxon>
        <taxon>Mucoromycotina</taxon>
        <taxon>Umbelopsidomycetes</taxon>
        <taxon>Umbelopsidales</taxon>
        <taxon>Umbelopsidaceae</taxon>
        <taxon>Umbelopsis</taxon>
    </lineage>
</organism>
<keyword evidence="4 11" id="KW-0812">Transmembrane</keyword>
<dbReference type="Proteomes" id="UP000612746">
    <property type="component" value="Unassembled WGS sequence"/>
</dbReference>
<evidence type="ECO:0000313" key="14">
    <source>
        <dbReference type="Proteomes" id="UP000612746"/>
    </source>
</evidence>
<evidence type="ECO:0000256" key="3">
    <source>
        <dbReference type="ARBA" id="ARBA00022670"/>
    </source>
</evidence>
<protein>
    <recommendedName>
        <fullName evidence="10">intramembrane prenyl-peptidase Rce1</fullName>
        <ecNumber evidence="10">3.4.26.1</ecNumber>
    </recommendedName>
</protein>
<dbReference type="AlphaFoldDB" id="A0A8H7PQG0"/>
<evidence type="ECO:0000256" key="5">
    <source>
        <dbReference type="ARBA" id="ARBA00022801"/>
    </source>
</evidence>
<evidence type="ECO:0000256" key="1">
    <source>
        <dbReference type="ARBA" id="ARBA00004477"/>
    </source>
</evidence>
<dbReference type="GO" id="GO:0004222">
    <property type="term" value="F:metalloendopeptidase activity"/>
    <property type="evidence" value="ECO:0007669"/>
    <property type="project" value="InterPro"/>
</dbReference>
<dbReference type="OrthoDB" id="271604at2759"/>
<dbReference type="PANTHER" id="PTHR13046:SF0">
    <property type="entry name" value="CAAX PRENYL PROTEASE 2"/>
    <property type="match status" value="1"/>
</dbReference>
<accession>A0A8H7PQG0</accession>
<feature type="non-terminal residue" evidence="13">
    <location>
        <position position="1"/>
    </location>
</feature>
<dbReference type="InterPro" id="IPR003675">
    <property type="entry name" value="Rce1/LyrA-like_dom"/>
</dbReference>
<feature type="transmembrane region" description="Helical" evidence="11">
    <location>
        <begin position="189"/>
        <end position="207"/>
    </location>
</feature>
<feature type="transmembrane region" description="Helical" evidence="11">
    <location>
        <begin position="227"/>
        <end position="246"/>
    </location>
</feature>
<evidence type="ECO:0000256" key="2">
    <source>
        <dbReference type="ARBA" id="ARBA00006897"/>
    </source>
</evidence>
<comment type="similarity">
    <text evidence="2">Belongs to the peptidase U48 family.</text>
</comment>
<evidence type="ECO:0000256" key="8">
    <source>
        <dbReference type="ARBA" id="ARBA00023136"/>
    </source>
</evidence>
<dbReference type="EC" id="3.4.26.1" evidence="10"/>
<comment type="subcellular location">
    <subcellularLocation>
        <location evidence="1">Endoplasmic reticulum membrane</location>
        <topology evidence="1">Multi-pass membrane protein</topology>
    </subcellularLocation>
</comment>
<evidence type="ECO:0000256" key="10">
    <source>
        <dbReference type="ARBA" id="ARBA00049729"/>
    </source>
</evidence>
<dbReference type="Pfam" id="PF02517">
    <property type="entry name" value="Rce1-like"/>
    <property type="match status" value="1"/>
</dbReference>
<feature type="domain" description="CAAX prenyl protease 2/Lysostaphin resistance protein A-like" evidence="12">
    <location>
        <begin position="155"/>
        <end position="264"/>
    </location>
</feature>
<dbReference type="EMBL" id="JAEPRA010000011">
    <property type="protein sequence ID" value="KAG2178407.1"/>
    <property type="molecule type" value="Genomic_DNA"/>
</dbReference>
<proteinExistence type="inferred from homology"/>
<feature type="transmembrane region" description="Helical" evidence="11">
    <location>
        <begin position="291"/>
        <end position="311"/>
    </location>
</feature>
<keyword evidence="14" id="KW-1185">Reference proteome</keyword>
<evidence type="ECO:0000256" key="11">
    <source>
        <dbReference type="SAM" id="Phobius"/>
    </source>
</evidence>
<dbReference type="GO" id="GO:0071586">
    <property type="term" value="P:CAAX-box protein processing"/>
    <property type="evidence" value="ECO:0007669"/>
    <property type="project" value="InterPro"/>
</dbReference>
<keyword evidence="6" id="KW-0256">Endoplasmic reticulum</keyword>
<keyword evidence="3" id="KW-0645">Protease</keyword>
<keyword evidence="8 11" id="KW-0472">Membrane</keyword>
<keyword evidence="5" id="KW-0378">Hydrolase</keyword>
<sequence length="317" mass="35300">MTATLPSIGQVPMLVATLACMSFTFVYLAGFYVFGDIRTGGTGRSRNEPKVIVARCKAVIVSSILTASLVWLILRVYGAWPDSLSIMDQIHSLLWILGVVPPSSWLALVNVICLPVLLTASLFLGPLSLMFLDNSLIFQSDFSFDRDIRRNILSLEGLRNFVIGPLTEEFVFRACVIALLKFSGYSNMYLVFASSLYFGLAHLHHAWEKYHDYGANARALKAALLQSGFQFLYTTVFGWYVSWIFIRTDSILAPTLCHTFCNIMGFPDVNAIKDHKPVTQKSKSYDGYPKTLSLCSNGSILSFVVIFLQFYGVSSSL</sequence>
<feature type="transmembrane region" description="Helical" evidence="11">
    <location>
        <begin position="12"/>
        <end position="35"/>
    </location>
</feature>
<evidence type="ECO:0000256" key="9">
    <source>
        <dbReference type="ARBA" id="ARBA00047280"/>
    </source>
</evidence>
<name>A0A8H7PQG0_9FUNG</name>
<evidence type="ECO:0000256" key="6">
    <source>
        <dbReference type="ARBA" id="ARBA00022824"/>
    </source>
</evidence>